<dbReference type="AlphaFoldDB" id="A0A2T0GSU1"/>
<name>A0A2T0GSU1_ACTMO</name>
<dbReference type="GO" id="GO:0032259">
    <property type="term" value="P:methylation"/>
    <property type="evidence" value="ECO:0007669"/>
    <property type="project" value="UniProtKB-KW"/>
</dbReference>
<dbReference type="Gene3D" id="2.20.130.10">
    <property type="entry name" value="CAC2371-like domains"/>
    <property type="match status" value="1"/>
</dbReference>
<dbReference type="EMBL" id="PVSR01000039">
    <property type="protein sequence ID" value="PRW62169.1"/>
    <property type="molecule type" value="Genomic_DNA"/>
</dbReference>
<evidence type="ECO:0000313" key="5">
    <source>
        <dbReference type="Proteomes" id="UP000239352"/>
    </source>
</evidence>
<sequence>MDVAPTDLMHTNPDLYSDFLPADRSRVVDFALDAAEHFFPGRCETVLDVGCGLGREAAEIAARGYRVTGVDASEAMLAWAREKFPEVRFREQDQRALRGDGDRDLVLSLGSVLLHNRSLADLRRTLEGMSSSLVPGGVLVAELRNGGFWFSPEGRRALETEHEDVHVLGDGGRLGSRLVYRLDLPEGLLYRDYVWEFENGERVVEQLSQRLLLPGDLRELLEEAGLSVLSMFSTPEPTHGDWPREWDRQKWSRDAVSGPRMHVVARRDRS</sequence>
<dbReference type="CDD" id="cd02440">
    <property type="entry name" value="AdoMet_MTases"/>
    <property type="match status" value="1"/>
</dbReference>
<dbReference type="Proteomes" id="UP000239352">
    <property type="component" value="Unassembled WGS sequence"/>
</dbReference>
<keyword evidence="5" id="KW-1185">Reference proteome</keyword>
<dbReference type="PANTHER" id="PTHR43861:SF1">
    <property type="entry name" value="TRANS-ACONITATE 2-METHYLTRANSFERASE"/>
    <property type="match status" value="1"/>
</dbReference>
<dbReference type="Gene3D" id="3.40.50.150">
    <property type="entry name" value="Vaccinia Virus protein VP39"/>
    <property type="match status" value="1"/>
</dbReference>
<dbReference type="Pfam" id="PF13649">
    <property type="entry name" value="Methyltransf_25"/>
    <property type="match status" value="1"/>
</dbReference>
<reference evidence="4 5" key="1">
    <citation type="submission" date="2018-03" db="EMBL/GenBank/DDBJ databases">
        <title>Actinopolyspora mortivallis from Sahara, screening for active biomolecules.</title>
        <authorList>
            <person name="Selama O."/>
            <person name="Wellington E.M.H."/>
            <person name="Hacene H."/>
        </authorList>
    </citation>
    <scope>NUCLEOTIDE SEQUENCE [LARGE SCALE GENOMIC DNA]</scope>
    <source>
        <strain evidence="4 5">M5A</strain>
    </source>
</reference>
<gene>
    <name evidence="4" type="ORF">CEP50_16690</name>
</gene>
<keyword evidence="2" id="KW-0808">Transferase</keyword>
<dbReference type="InParanoid" id="A0A2T0GSU1"/>
<organism evidence="4 5">
    <name type="scientific">Actinopolyspora mortivallis</name>
    <dbReference type="NCBI Taxonomy" id="33906"/>
    <lineage>
        <taxon>Bacteria</taxon>
        <taxon>Bacillati</taxon>
        <taxon>Actinomycetota</taxon>
        <taxon>Actinomycetes</taxon>
        <taxon>Actinopolysporales</taxon>
        <taxon>Actinopolysporaceae</taxon>
        <taxon>Actinopolyspora</taxon>
    </lineage>
</organism>
<comment type="caution">
    <text evidence="4">The sequence shown here is derived from an EMBL/GenBank/DDBJ whole genome shotgun (WGS) entry which is preliminary data.</text>
</comment>
<proteinExistence type="predicted"/>
<dbReference type="RefSeq" id="WP_106114884.1">
    <property type="nucleotide sequence ID" value="NZ_PVSR01000039.1"/>
</dbReference>
<dbReference type="GO" id="GO:0008168">
    <property type="term" value="F:methyltransferase activity"/>
    <property type="evidence" value="ECO:0007669"/>
    <property type="project" value="UniProtKB-KW"/>
</dbReference>
<accession>A0A2T0GSU1</accession>
<dbReference type="STRING" id="1050202.GCA_000384035_00482"/>
<evidence type="ECO:0000256" key="2">
    <source>
        <dbReference type="ARBA" id="ARBA00022679"/>
    </source>
</evidence>
<evidence type="ECO:0000256" key="1">
    <source>
        <dbReference type="ARBA" id="ARBA00022603"/>
    </source>
</evidence>
<dbReference type="InterPro" id="IPR029063">
    <property type="entry name" value="SAM-dependent_MTases_sf"/>
</dbReference>
<protein>
    <recommendedName>
        <fullName evidence="3">Methyltransferase domain-containing protein</fullName>
    </recommendedName>
</protein>
<evidence type="ECO:0000313" key="4">
    <source>
        <dbReference type="EMBL" id="PRW62169.1"/>
    </source>
</evidence>
<dbReference type="InterPro" id="IPR041698">
    <property type="entry name" value="Methyltransf_25"/>
</dbReference>
<evidence type="ECO:0000259" key="3">
    <source>
        <dbReference type="Pfam" id="PF13649"/>
    </source>
</evidence>
<dbReference type="SUPFAM" id="SSF53335">
    <property type="entry name" value="S-adenosyl-L-methionine-dependent methyltransferases"/>
    <property type="match status" value="1"/>
</dbReference>
<dbReference type="PANTHER" id="PTHR43861">
    <property type="entry name" value="TRANS-ACONITATE 2-METHYLTRANSFERASE-RELATED"/>
    <property type="match status" value="1"/>
</dbReference>
<feature type="domain" description="Methyltransferase" evidence="3">
    <location>
        <begin position="46"/>
        <end position="137"/>
    </location>
</feature>
<keyword evidence="1" id="KW-0489">Methyltransferase</keyword>